<keyword evidence="1" id="KW-0732">Signal</keyword>
<keyword evidence="3" id="KW-1185">Reference proteome</keyword>
<feature type="signal peptide" evidence="1">
    <location>
        <begin position="1"/>
        <end position="21"/>
    </location>
</feature>
<proteinExistence type="predicted"/>
<evidence type="ECO:0008006" key="4">
    <source>
        <dbReference type="Google" id="ProtNLM"/>
    </source>
</evidence>
<dbReference type="EMBL" id="JBBMEJ010000019">
    <property type="protein sequence ID" value="MEQ2372004.1"/>
    <property type="molecule type" value="Genomic_DNA"/>
</dbReference>
<sequence>MKKKCLTLLLAIALVVTNVEGTGLLVHGADFTSEEVSEVNEIQMAKETPKSKNGIVKIALIKKKYYDVFTFLDEDISVKITYKDGTTRTETIDLHNENTKYNDKYGNTYYYSFSRKRTVNVKGWTYVFSYYVTDAEGNKKTFTDKIQVNGLAEMPRAEINKKYQIKKNIRYTVIPSRTAEYTITYTGDSNMWFWEVNEWEPGRYSLGFVDREKNDYGSYKVVKSKLEKGKKYVITTVDDNSFYLSILETKHEKITKLAKKATCKEKGYTGDVYCKNCGKLLTKGKVIEKLSHKWSKWKKISGATVLKPAKQQRYCTLCKSVQTKDSGNKLKSVMKVNYNTITLKTKKSTGKLKVSGMAKGDYVTKVQSGNTGIVKVVKFTKDGKIQLAAQRKTGTAKITIRLAGGAVKSVTVKVQK</sequence>
<evidence type="ECO:0000313" key="2">
    <source>
        <dbReference type="EMBL" id="MEQ2372004.1"/>
    </source>
</evidence>
<organism evidence="2 3">
    <name type="scientific">Blautia aquisgranensis</name>
    <dbReference type="NCBI Taxonomy" id="3133153"/>
    <lineage>
        <taxon>Bacteria</taxon>
        <taxon>Bacillati</taxon>
        <taxon>Bacillota</taxon>
        <taxon>Clostridia</taxon>
        <taxon>Lachnospirales</taxon>
        <taxon>Lachnospiraceae</taxon>
        <taxon>Blautia</taxon>
    </lineage>
</organism>
<feature type="chain" id="PRO_5046396081" description="BIG2 domain-containing protein" evidence="1">
    <location>
        <begin position="22"/>
        <end position="416"/>
    </location>
</feature>
<name>A0ABV1BHB0_9FIRM</name>
<accession>A0ABV1BHB0</accession>
<evidence type="ECO:0000256" key="1">
    <source>
        <dbReference type="SAM" id="SignalP"/>
    </source>
</evidence>
<reference evidence="2 3" key="1">
    <citation type="submission" date="2024-03" db="EMBL/GenBank/DDBJ databases">
        <title>Human intestinal bacterial collection.</title>
        <authorList>
            <person name="Pauvert C."/>
            <person name="Hitch T.C.A."/>
            <person name="Clavel T."/>
        </authorList>
    </citation>
    <scope>NUCLEOTIDE SEQUENCE [LARGE SCALE GENOMIC DNA]</scope>
    <source>
        <strain evidence="2 3">CLA-JM-H16</strain>
    </source>
</reference>
<evidence type="ECO:0000313" key="3">
    <source>
        <dbReference type="Proteomes" id="UP001473063"/>
    </source>
</evidence>
<protein>
    <recommendedName>
        <fullName evidence="4">BIG2 domain-containing protein</fullName>
    </recommendedName>
</protein>
<comment type="caution">
    <text evidence="2">The sequence shown here is derived from an EMBL/GenBank/DDBJ whole genome shotgun (WGS) entry which is preliminary data.</text>
</comment>
<dbReference type="RefSeq" id="WP_349057361.1">
    <property type="nucleotide sequence ID" value="NZ_JBBMEJ010000019.1"/>
</dbReference>
<gene>
    <name evidence="2" type="ORF">WMO28_13915</name>
</gene>
<dbReference type="Proteomes" id="UP001473063">
    <property type="component" value="Unassembled WGS sequence"/>
</dbReference>